<organism evidence="7 8">
    <name type="scientific">Mycobacterium colombiense CECT 3035</name>
    <dbReference type="NCBI Taxonomy" id="1041522"/>
    <lineage>
        <taxon>Bacteria</taxon>
        <taxon>Bacillati</taxon>
        <taxon>Actinomycetota</taxon>
        <taxon>Actinomycetes</taxon>
        <taxon>Mycobacteriales</taxon>
        <taxon>Mycobacteriaceae</taxon>
        <taxon>Mycobacterium</taxon>
        <taxon>Mycobacterium avium complex (MAC)</taxon>
    </lineage>
</organism>
<evidence type="ECO:0000313" key="8">
    <source>
        <dbReference type="Proteomes" id="UP000006455"/>
    </source>
</evidence>
<dbReference type="InterPro" id="IPR013762">
    <property type="entry name" value="Integrase-like_cat_sf"/>
</dbReference>
<dbReference type="InterPro" id="IPR010998">
    <property type="entry name" value="Integrase_recombinase_N"/>
</dbReference>
<dbReference type="GO" id="GO:0003677">
    <property type="term" value="F:DNA binding"/>
    <property type="evidence" value="ECO:0007669"/>
    <property type="project" value="UniProtKB-UniRule"/>
</dbReference>
<dbReference type="SUPFAM" id="SSF56349">
    <property type="entry name" value="DNA breaking-rejoining enzymes"/>
    <property type="match status" value="1"/>
</dbReference>
<dbReference type="InterPro" id="IPR050090">
    <property type="entry name" value="Tyrosine_recombinase_XerCD"/>
</dbReference>
<dbReference type="PANTHER" id="PTHR30349">
    <property type="entry name" value="PHAGE INTEGRASE-RELATED"/>
    <property type="match status" value="1"/>
</dbReference>
<reference evidence="7 8" key="1">
    <citation type="journal article" date="2011" name="J. Bacteriol.">
        <title>Genome sequence of the Mycobacterium colombiense type strain, CECT 3035.</title>
        <authorList>
            <person name="Gonzalez-Perez M."/>
            <person name="Murcia M.I."/>
            <person name="Landsman D."/>
            <person name="Jordan I.K."/>
            <person name="Marino-Ramirez L."/>
        </authorList>
    </citation>
    <scope>NUCLEOTIDE SEQUENCE [LARGE SCALE GENOMIC DNA]</scope>
    <source>
        <strain evidence="7 8">CECT 3035</strain>
    </source>
</reference>
<feature type="domain" description="Core-binding (CB)" evidence="6">
    <location>
        <begin position="7"/>
        <end position="90"/>
    </location>
</feature>
<proteinExistence type="predicted"/>
<dbReference type="eggNOG" id="COG4974">
    <property type="taxonomic scope" value="Bacteria"/>
</dbReference>
<dbReference type="RefSeq" id="WP_007774352.1">
    <property type="nucleotide sequence ID" value="NZ_AFVW02000006.1"/>
</dbReference>
<dbReference type="STRING" id="1041522.GCA_002105755_00598"/>
<dbReference type="InterPro" id="IPR004107">
    <property type="entry name" value="Integrase_SAM-like_N"/>
</dbReference>
<dbReference type="Gene3D" id="1.10.443.10">
    <property type="entry name" value="Intergrase catalytic core"/>
    <property type="match status" value="1"/>
</dbReference>
<dbReference type="AlphaFoldDB" id="J5E086"/>
<keyword evidence="3" id="KW-0233">DNA recombination</keyword>
<keyword evidence="1" id="KW-0229">DNA integration</keyword>
<dbReference type="PROSITE" id="PS51900">
    <property type="entry name" value="CB"/>
    <property type="match status" value="1"/>
</dbReference>
<evidence type="ECO:0000313" key="7">
    <source>
        <dbReference type="EMBL" id="EJO87066.1"/>
    </source>
</evidence>
<dbReference type="Gene3D" id="1.10.150.130">
    <property type="match status" value="1"/>
</dbReference>
<evidence type="ECO:0000259" key="5">
    <source>
        <dbReference type="PROSITE" id="PS51898"/>
    </source>
</evidence>
<dbReference type="PANTHER" id="PTHR30349:SF81">
    <property type="entry name" value="TYROSINE RECOMBINASE XERC"/>
    <property type="match status" value="1"/>
</dbReference>
<dbReference type="GO" id="GO:0006310">
    <property type="term" value="P:DNA recombination"/>
    <property type="evidence" value="ECO:0007669"/>
    <property type="project" value="UniProtKB-KW"/>
</dbReference>
<dbReference type="InterPro" id="IPR011010">
    <property type="entry name" value="DNA_brk_join_enz"/>
</dbReference>
<gene>
    <name evidence="7" type="ORF">MCOL_V219261</name>
</gene>
<sequence length="302" mass="33158">MTVTTSPDLSDLLISWKLALEGSRKSAQTIGSYTLGARLYLDWCAENGHPPVLDRKQVQRWVVELMHSGRSPATARARLSALRAYSKWLAAEEELPSDPLLGIAPPRLDSKVVDALSTEELAALIRACKGKEFIDLRDEAVVRLFAETGMRARELLGLTVEDVDLGRGLITVQRGKGGKGRIVPFGGATGTAVDRYLRRARRKHRLAHTSNALWLGGGGQKFGYHGLDTALKRRAELAGLRSFHIHQLRHTFASRWVTAQGSEGGLMAVAGWSSRQMVDRYTRSVAADRAAAEARRLNLGDI</sequence>
<dbReference type="GeneID" id="31529218"/>
<evidence type="ECO:0000256" key="2">
    <source>
        <dbReference type="ARBA" id="ARBA00023125"/>
    </source>
</evidence>
<dbReference type="Pfam" id="PF00589">
    <property type="entry name" value="Phage_integrase"/>
    <property type="match status" value="1"/>
</dbReference>
<evidence type="ECO:0000256" key="3">
    <source>
        <dbReference type="ARBA" id="ARBA00023172"/>
    </source>
</evidence>
<dbReference type="GO" id="GO:0015074">
    <property type="term" value="P:DNA integration"/>
    <property type="evidence" value="ECO:0007669"/>
    <property type="project" value="UniProtKB-KW"/>
</dbReference>
<feature type="domain" description="Tyr recombinase" evidence="5">
    <location>
        <begin position="111"/>
        <end position="295"/>
    </location>
</feature>
<protein>
    <submittedName>
        <fullName evidence="7">Phage integrase family protein</fullName>
    </submittedName>
</protein>
<accession>J5E086</accession>
<evidence type="ECO:0000259" key="6">
    <source>
        <dbReference type="PROSITE" id="PS51900"/>
    </source>
</evidence>
<dbReference type="EMBL" id="AFVW02000006">
    <property type="protein sequence ID" value="EJO87066.1"/>
    <property type="molecule type" value="Genomic_DNA"/>
</dbReference>
<dbReference type="CDD" id="cd00397">
    <property type="entry name" value="DNA_BRE_C"/>
    <property type="match status" value="1"/>
</dbReference>
<evidence type="ECO:0000256" key="4">
    <source>
        <dbReference type="PROSITE-ProRule" id="PRU01248"/>
    </source>
</evidence>
<evidence type="ECO:0000256" key="1">
    <source>
        <dbReference type="ARBA" id="ARBA00022908"/>
    </source>
</evidence>
<dbReference type="Pfam" id="PF02899">
    <property type="entry name" value="Phage_int_SAM_1"/>
    <property type="match status" value="1"/>
</dbReference>
<comment type="caution">
    <text evidence="7">The sequence shown here is derived from an EMBL/GenBank/DDBJ whole genome shotgun (WGS) entry which is preliminary data.</text>
</comment>
<dbReference type="Proteomes" id="UP000006455">
    <property type="component" value="Unassembled WGS sequence"/>
</dbReference>
<keyword evidence="2 4" id="KW-0238">DNA-binding</keyword>
<dbReference type="InterPro" id="IPR002104">
    <property type="entry name" value="Integrase_catalytic"/>
</dbReference>
<dbReference type="InterPro" id="IPR044068">
    <property type="entry name" value="CB"/>
</dbReference>
<name>J5E086_9MYCO</name>
<dbReference type="PROSITE" id="PS51898">
    <property type="entry name" value="TYR_RECOMBINASE"/>
    <property type="match status" value="1"/>
</dbReference>
<dbReference type="OrthoDB" id="3183879at2"/>